<dbReference type="PROSITE" id="PS50110">
    <property type="entry name" value="RESPONSE_REGULATORY"/>
    <property type="match status" value="1"/>
</dbReference>
<dbReference type="Gene3D" id="3.30.450.20">
    <property type="entry name" value="PAS domain"/>
    <property type="match status" value="2"/>
</dbReference>
<dbReference type="InterPro" id="IPR035965">
    <property type="entry name" value="PAS-like_dom_sf"/>
</dbReference>
<dbReference type="PANTHER" id="PTHR44757:SF2">
    <property type="entry name" value="BIOFILM ARCHITECTURE MAINTENANCE PROTEIN MBAA"/>
    <property type="match status" value="1"/>
</dbReference>
<dbReference type="Pfam" id="PF13426">
    <property type="entry name" value="PAS_9"/>
    <property type="match status" value="2"/>
</dbReference>
<dbReference type="CDD" id="cd00130">
    <property type="entry name" value="PAS"/>
    <property type="match status" value="2"/>
</dbReference>
<dbReference type="EMBL" id="SHKM01000001">
    <property type="protein sequence ID" value="RZT89453.1"/>
    <property type="molecule type" value="Genomic_DNA"/>
</dbReference>
<dbReference type="InterPro" id="IPR001789">
    <property type="entry name" value="Sig_transdc_resp-reg_receiver"/>
</dbReference>
<organism evidence="6 7">
    <name type="scientific">Azospira oryzae</name>
    <dbReference type="NCBI Taxonomy" id="146939"/>
    <lineage>
        <taxon>Bacteria</taxon>
        <taxon>Pseudomonadati</taxon>
        <taxon>Pseudomonadota</taxon>
        <taxon>Betaproteobacteria</taxon>
        <taxon>Rhodocyclales</taxon>
        <taxon>Rhodocyclaceae</taxon>
        <taxon>Azospira</taxon>
    </lineage>
</organism>
<protein>
    <submittedName>
        <fullName evidence="6">PAS domain S-box-containing protein/diguanylate cyclase (GGDEF)-like protein</fullName>
    </submittedName>
</protein>
<accession>A0ABY0ISI1</accession>
<dbReference type="RefSeq" id="WP_165397428.1">
    <property type="nucleotide sequence ID" value="NZ_SHKM01000001.1"/>
</dbReference>
<dbReference type="Gene3D" id="3.40.50.2300">
    <property type="match status" value="1"/>
</dbReference>
<proteinExistence type="predicted"/>
<keyword evidence="7" id="KW-1185">Reference proteome</keyword>
<dbReference type="InterPro" id="IPR000160">
    <property type="entry name" value="GGDEF_dom"/>
</dbReference>
<dbReference type="PROSITE" id="PS50887">
    <property type="entry name" value="GGDEF"/>
    <property type="match status" value="1"/>
</dbReference>
<gene>
    <name evidence="6" type="ORF">EV678_0239</name>
</gene>
<feature type="modified residue" description="4-aspartylphosphate" evidence="1">
    <location>
        <position position="60"/>
    </location>
</feature>
<feature type="domain" description="PAS" evidence="3">
    <location>
        <begin position="134"/>
        <end position="204"/>
    </location>
</feature>
<dbReference type="PROSITE" id="PS50112">
    <property type="entry name" value="PAS"/>
    <property type="match status" value="2"/>
</dbReference>
<evidence type="ECO:0000313" key="6">
    <source>
        <dbReference type="EMBL" id="RZT89453.1"/>
    </source>
</evidence>
<dbReference type="InterPro" id="IPR029787">
    <property type="entry name" value="Nucleotide_cyclase"/>
</dbReference>
<evidence type="ECO:0000259" key="2">
    <source>
        <dbReference type="PROSITE" id="PS50110"/>
    </source>
</evidence>
<dbReference type="SUPFAM" id="SSF55073">
    <property type="entry name" value="Nucleotide cyclase"/>
    <property type="match status" value="1"/>
</dbReference>
<dbReference type="InterPro" id="IPR001610">
    <property type="entry name" value="PAC"/>
</dbReference>
<evidence type="ECO:0000259" key="5">
    <source>
        <dbReference type="PROSITE" id="PS50887"/>
    </source>
</evidence>
<dbReference type="NCBIfam" id="TIGR00254">
    <property type="entry name" value="GGDEF"/>
    <property type="match status" value="1"/>
</dbReference>
<dbReference type="SUPFAM" id="SSF52172">
    <property type="entry name" value="CheY-like"/>
    <property type="match status" value="1"/>
</dbReference>
<dbReference type="Pfam" id="PF00990">
    <property type="entry name" value="GGDEF"/>
    <property type="match status" value="1"/>
</dbReference>
<evidence type="ECO:0000259" key="3">
    <source>
        <dbReference type="PROSITE" id="PS50112"/>
    </source>
</evidence>
<dbReference type="SUPFAM" id="SSF55785">
    <property type="entry name" value="PYP-like sensor domain (PAS domain)"/>
    <property type="match status" value="2"/>
</dbReference>
<name>A0ABY0ISI1_9RHOO</name>
<evidence type="ECO:0000313" key="7">
    <source>
        <dbReference type="Proteomes" id="UP000292136"/>
    </source>
</evidence>
<sequence>MTLAPPPGFRTLLLVDDEPALLNALKREFRSAPYEVLTATSGEEALAVLADRDVQVILSDYRMPGMSGVEFLAQARALRPDAVRMVLSGYADIGAVIAAINQGNIYKFLNKPWDGEELRAVTAQAFAHHALVRRGAQFSQIFENTSEGIFILDREGRFETVNGAFCAITGYSEADIVGQDHHCLLLPQPGRPTPEFMQELADGGHWRGELWLQRRDGQVFPAALTLSPVCDGNRRLVQVVGLCADITERKGREIALLESEKRFRDFMEFAPVGMAIVNLDGRLGKVNQALCQILGYSREALERLSFEDLTPDEDLAADLAMWRRLRQGEMPVWQAEKRYLRSDGSPVWVELTAAVLRSTQGVAQCFDVQVKDISERRRDQEKIRQLAYFDALTGLPNRRLLQDRLEQALLRARRHQQQVGVLFLDLDHFKQVNDVHGHEVGDELLSAAARRLTRCVRQGDTVARQGGDEFIVVLAEVGAPAGVIRAAETIIASLAAPYELGQARIRVDVITASVGIALFPAHGSDSQTLMKHADLAMYAAKQAGRNGYRIYDEGLAPGG</sequence>
<feature type="domain" description="PAC" evidence="4">
    <location>
        <begin position="206"/>
        <end position="258"/>
    </location>
</feature>
<dbReference type="SMART" id="SM00448">
    <property type="entry name" value="REC"/>
    <property type="match status" value="1"/>
</dbReference>
<dbReference type="PANTHER" id="PTHR44757">
    <property type="entry name" value="DIGUANYLATE CYCLASE DGCP"/>
    <property type="match status" value="1"/>
</dbReference>
<feature type="domain" description="Response regulatory" evidence="2">
    <location>
        <begin position="11"/>
        <end position="126"/>
    </location>
</feature>
<dbReference type="SMART" id="SM00267">
    <property type="entry name" value="GGDEF"/>
    <property type="match status" value="1"/>
</dbReference>
<dbReference type="CDD" id="cd17569">
    <property type="entry name" value="REC_HupR-like"/>
    <property type="match status" value="1"/>
</dbReference>
<dbReference type="PROSITE" id="PS50113">
    <property type="entry name" value="PAC"/>
    <property type="match status" value="2"/>
</dbReference>
<dbReference type="SMART" id="SM00086">
    <property type="entry name" value="PAC"/>
    <property type="match status" value="2"/>
</dbReference>
<keyword evidence="1" id="KW-0597">Phosphoprotein</keyword>
<evidence type="ECO:0000259" key="4">
    <source>
        <dbReference type="PROSITE" id="PS50113"/>
    </source>
</evidence>
<reference evidence="6 7" key="1">
    <citation type="submission" date="2019-02" db="EMBL/GenBank/DDBJ databases">
        <title>Genomic Encyclopedia of Type Strains, Phase IV (KMG-IV): sequencing the most valuable type-strain genomes for metagenomic binning, comparative biology and taxonomic classification.</title>
        <authorList>
            <person name="Goeker M."/>
        </authorList>
    </citation>
    <scope>NUCLEOTIDE SEQUENCE [LARGE SCALE GENOMIC DNA]</scope>
    <source>
        <strain evidence="6 7">DSM 21223</strain>
    </source>
</reference>
<dbReference type="SMART" id="SM00091">
    <property type="entry name" value="PAS"/>
    <property type="match status" value="2"/>
</dbReference>
<feature type="domain" description="PAS" evidence="3">
    <location>
        <begin position="259"/>
        <end position="301"/>
    </location>
</feature>
<dbReference type="InterPro" id="IPR000700">
    <property type="entry name" value="PAS-assoc_C"/>
</dbReference>
<dbReference type="InterPro" id="IPR011006">
    <property type="entry name" value="CheY-like_superfamily"/>
</dbReference>
<dbReference type="InterPro" id="IPR052155">
    <property type="entry name" value="Biofilm_reg_signaling"/>
</dbReference>
<dbReference type="Gene3D" id="3.30.70.270">
    <property type="match status" value="1"/>
</dbReference>
<dbReference type="InterPro" id="IPR043128">
    <property type="entry name" value="Rev_trsase/Diguanyl_cyclase"/>
</dbReference>
<feature type="domain" description="GGDEF" evidence="5">
    <location>
        <begin position="417"/>
        <end position="553"/>
    </location>
</feature>
<dbReference type="InterPro" id="IPR000014">
    <property type="entry name" value="PAS"/>
</dbReference>
<evidence type="ECO:0000256" key="1">
    <source>
        <dbReference type="PROSITE-ProRule" id="PRU00169"/>
    </source>
</evidence>
<dbReference type="CDD" id="cd01949">
    <property type="entry name" value="GGDEF"/>
    <property type="match status" value="1"/>
</dbReference>
<feature type="domain" description="PAC" evidence="4">
    <location>
        <begin position="333"/>
        <end position="385"/>
    </location>
</feature>
<dbReference type="NCBIfam" id="TIGR00229">
    <property type="entry name" value="sensory_box"/>
    <property type="match status" value="2"/>
</dbReference>
<dbReference type="Proteomes" id="UP000292136">
    <property type="component" value="Unassembled WGS sequence"/>
</dbReference>
<comment type="caution">
    <text evidence="6">The sequence shown here is derived from an EMBL/GenBank/DDBJ whole genome shotgun (WGS) entry which is preliminary data.</text>
</comment>
<dbReference type="Pfam" id="PF00072">
    <property type="entry name" value="Response_reg"/>
    <property type="match status" value="1"/>
</dbReference>